<accession>A0A388LC20</accession>
<feature type="region of interest" description="Disordered" evidence="1">
    <location>
        <begin position="225"/>
        <end position="286"/>
    </location>
</feature>
<feature type="compositionally biased region" description="Basic and acidic residues" evidence="1">
    <location>
        <begin position="240"/>
        <end position="250"/>
    </location>
</feature>
<dbReference type="AlphaFoldDB" id="A0A388LC20"/>
<feature type="compositionally biased region" description="Low complexity" evidence="1">
    <location>
        <begin position="251"/>
        <end position="264"/>
    </location>
</feature>
<evidence type="ECO:0000313" key="2">
    <source>
        <dbReference type="EMBL" id="GBG79836.1"/>
    </source>
</evidence>
<evidence type="ECO:0000256" key="1">
    <source>
        <dbReference type="SAM" id="MobiDB-lite"/>
    </source>
</evidence>
<dbReference type="EMBL" id="BFEA01000329">
    <property type="protein sequence ID" value="GBG79836.1"/>
    <property type="molecule type" value="Genomic_DNA"/>
</dbReference>
<evidence type="ECO:0000313" key="3">
    <source>
        <dbReference type="Proteomes" id="UP000265515"/>
    </source>
</evidence>
<feature type="compositionally biased region" description="Acidic residues" evidence="1">
    <location>
        <begin position="115"/>
        <end position="126"/>
    </location>
</feature>
<reference evidence="2 3" key="1">
    <citation type="journal article" date="2018" name="Cell">
        <title>The Chara Genome: Secondary Complexity and Implications for Plant Terrestrialization.</title>
        <authorList>
            <person name="Nishiyama T."/>
            <person name="Sakayama H."/>
            <person name="Vries J.D."/>
            <person name="Buschmann H."/>
            <person name="Saint-Marcoux D."/>
            <person name="Ullrich K.K."/>
            <person name="Haas F.B."/>
            <person name="Vanderstraeten L."/>
            <person name="Becker D."/>
            <person name="Lang D."/>
            <person name="Vosolsobe S."/>
            <person name="Rombauts S."/>
            <person name="Wilhelmsson P.K.I."/>
            <person name="Janitza P."/>
            <person name="Kern R."/>
            <person name="Heyl A."/>
            <person name="Rumpler F."/>
            <person name="Villalobos L.I.A.C."/>
            <person name="Clay J.M."/>
            <person name="Skokan R."/>
            <person name="Toyoda A."/>
            <person name="Suzuki Y."/>
            <person name="Kagoshima H."/>
            <person name="Schijlen E."/>
            <person name="Tajeshwar N."/>
            <person name="Catarino B."/>
            <person name="Hetherington A.J."/>
            <person name="Saltykova A."/>
            <person name="Bonnot C."/>
            <person name="Breuninger H."/>
            <person name="Symeonidi A."/>
            <person name="Radhakrishnan G.V."/>
            <person name="Van Nieuwerburgh F."/>
            <person name="Deforce D."/>
            <person name="Chang C."/>
            <person name="Karol K.G."/>
            <person name="Hedrich R."/>
            <person name="Ulvskov P."/>
            <person name="Glockner G."/>
            <person name="Delwiche C.F."/>
            <person name="Petrasek J."/>
            <person name="Van de Peer Y."/>
            <person name="Friml J."/>
            <person name="Beilby M."/>
            <person name="Dolan L."/>
            <person name="Kohara Y."/>
            <person name="Sugano S."/>
            <person name="Fujiyama A."/>
            <person name="Delaux P.-M."/>
            <person name="Quint M."/>
            <person name="TheiBen G."/>
            <person name="Hagemann M."/>
            <person name="Harholt J."/>
            <person name="Dunand C."/>
            <person name="Zachgo S."/>
            <person name="Langdale J."/>
            <person name="Maumus F."/>
            <person name="Straeten D.V.D."/>
            <person name="Gould S.B."/>
            <person name="Rensing S.A."/>
        </authorList>
    </citation>
    <scope>NUCLEOTIDE SEQUENCE [LARGE SCALE GENOMIC DNA]</scope>
    <source>
        <strain evidence="2 3">S276</strain>
    </source>
</reference>
<keyword evidence="3" id="KW-1185">Reference proteome</keyword>
<sequence>MEVGGELQRQADDWLVTLEQGCRRLQMMVGELSLRSIEEPKDEGGAISMAVWLKNMVDDMLDIIWWLEEGLDPQLEACIDWKRAEAMMSTCYDLIAEGRNLHYKLEDRLKGKDDLEGEDWQEDGAQGDEVNSSISINNNNTNDNNNINNNNDYNNNNNGNNNNGNNNGYSDNNNDDNININNQNVNNNTYNGSAEHGSSGVENGARAYLIIVSDMGEMPHVDAVEFGADNNDGVGGNDDDGSRDYHDNSHNNDNNNNVDNYNNSGDGGSDDYGASDDPGSSRAESISVTGEMLHADVEGSGLDTDKRFANSPSLPPLNLVGWLKLGTGIVAVDWCCPAHNINQHRTADCPAHIHYI</sequence>
<feature type="compositionally biased region" description="Low complexity" evidence="1">
    <location>
        <begin position="271"/>
        <end position="281"/>
    </location>
</feature>
<dbReference type="Gramene" id="GBG79836">
    <property type="protein sequence ID" value="GBG79836"/>
    <property type="gene ID" value="CBR_g30101"/>
</dbReference>
<gene>
    <name evidence="2" type="ORF">CBR_g30101</name>
</gene>
<comment type="caution">
    <text evidence="2">The sequence shown here is derived from an EMBL/GenBank/DDBJ whole genome shotgun (WGS) entry which is preliminary data.</text>
</comment>
<feature type="compositionally biased region" description="Low complexity" evidence="1">
    <location>
        <begin position="131"/>
        <end position="193"/>
    </location>
</feature>
<organism evidence="2 3">
    <name type="scientific">Chara braunii</name>
    <name type="common">Braun's stonewort</name>
    <dbReference type="NCBI Taxonomy" id="69332"/>
    <lineage>
        <taxon>Eukaryota</taxon>
        <taxon>Viridiplantae</taxon>
        <taxon>Streptophyta</taxon>
        <taxon>Charophyceae</taxon>
        <taxon>Charales</taxon>
        <taxon>Characeae</taxon>
        <taxon>Chara</taxon>
    </lineage>
</organism>
<name>A0A388LC20_CHABU</name>
<dbReference type="Proteomes" id="UP000265515">
    <property type="component" value="Unassembled WGS sequence"/>
</dbReference>
<proteinExistence type="predicted"/>
<feature type="region of interest" description="Disordered" evidence="1">
    <location>
        <begin position="115"/>
        <end position="199"/>
    </location>
</feature>
<protein>
    <submittedName>
        <fullName evidence="2">Uncharacterized protein</fullName>
    </submittedName>
</protein>